<evidence type="ECO:0000313" key="2">
    <source>
        <dbReference type="Proteomes" id="UP000243006"/>
    </source>
</evidence>
<dbReference type="AlphaFoldDB" id="A0A1Y3EGK5"/>
<proteinExistence type="predicted"/>
<protein>
    <submittedName>
        <fullName evidence="1">Uncharacterized protein</fullName>
    </submittedName>
</protein>
<accession>A0A1Y3EGK5</accession>
<reference evidence="1 2" key="1">
    <citation type="submission" date="2015-04" db="EMBL/GenBank/DDBJ databases">
        <title>Draft genome of the roundworm Trichinella nativa.</title>
        <authorList>
            <person name="Mitreva M."/>
        </authorList>
    </citation>
    <scope>NUCLEOTIDE SEQUENCE [LARGE SCALE GENOMIC DNA]</scope>
    <source>
        <strain evidence="1 2">ISS45</strain>
    </source>
</reference>
<organism evidence="1 2">
    <name type="scientific">Trichinella nativa</name>
    <dbReference type="NCBI Taxonomy" id="6335"/>
    <lineage>
        <taxon>Eukaryota</taxon>
        <taxon>Metazoa</taxon>
        <taxon>Ecdysozoa</taxon>
        <taxon>Nematoda</taxon>
        <taxon>Enoplea</taxon>
        <taxon>Dorylaimia</taxon>
        <taxon>Trichinellida</taxon>
        <taxon>Trichinellidae</taxon>
        <taxon>Trichinella</taxon>
    </lineage>
</organism>
<sequence>MIPFFNSLLIDHQQTARSLDQLDDNQVSCSTCFSFALQAIILGIPQSLETSRDTQSIADEQKTKCYFSKYITHIRDSVKLKIRVEYIFDKNGEQRSMTSSSWVKIVYSLHI</sequence>
<comment type="caution">
    <text evidence="1">The sequence shown here is derived from an EMBL/GenBank/DDBJ whole genome shotgun (WGS) entry which is preliminary data.</text>
</comment>
<name>A0A1Y3EGK5_9BILA</name>
<dbReference type="EMBL" id="LVZM01016104">
    <property type="protein sequence ID" value="OUC42956.1"/>
    <property type="molecule type" value="Genomic_DNA"/>
</dbReference>
<dbReference type="Proteomes" id="UP000243006">
    <property type="component" value="Unassembled WGS sequence"/>
</dbReference>
<gene>
    <name evidence="1" type="ORF">D917_02614</name>
</gene>
<evidence type="ECO:0000313" key="1">
    <source>
        <dbReference type="EMBL" id="OUC42956.1"/>
    </source>
</evidence>